<dbReference type="STRING" id="7574.A0A1S3JPA5"/>
<dbReference type="PANTHER" id="PTHR10658:SF11">
    <property type="entry name" value="VIBRATOR, ISOFORM B"/>
    <property type="match status" value="1"/>
</dbReference>
<feature type="domain" description="Phosphatidylinositol transfer protein N-terminal" evidence="1">
    <location>
        <begin position="1"/>
        <end position="254"/>
    </location>
</feature>
<dbReference type="AlphaFoldDB" id="A0A1S3JPA5"/>
<dbReference type="PRINTS" id="PR00391">
    <property type="entry name" value="PITRANSFER"/>
</dbReference>
<dbReference type="RefSeq" id="XP_013411966.1">
    <property type="nucleotide sequence ID" value="XM_013556512.1"/>
</dbReference>
<dbReference type="InParanoid" id="A0A1S3JPA5"/>
<dbReference type="OrthoDB" id="18453at2759"/>
<organism evidence="2 3">
    <name type="scientific">Lingula anatina</name>
    <name type="common">Brachiopod</name>
    <name type="synonym">Lingula unguis</name>
    <dbReference type="NCBI Taxonomy" id="7574"/>
    <lineage>
        <taxon>Eukaryota</taxon>
        <taxon>Metazoa</taxon>
        <taxon>Spiralia</taxon>
        <taxon>Lophotrochozoa</taxon>
        <taxon>Brachiopoda</taxon>
        <taxon>Linguliformea</taxon>
        <taxon>Lingulata</taxon>
        <taxon>Lingulida</taxon>
        <taxon>Linguloidea</taxon>
        <taxon>Lingulidae</taxon>
        <taxon>Lingula</taxon>
    </lineage>
</organism>
<dbReference type="Pfam" id="PF02121">
    <property type="entry name" value="IP_trans"/>
    <property type="match status" value="1"/>
</dbReference>
<evidence type="ECO:0000259" key="1">
    <source>
        <dbReference type="Pfam" id="PF02121"/>
    </source>
</evidence>
<gene>
    <name evidence="3" type="primary">LOC106174816</name>
</gene>
<dbReference type="InterPro" id="IPR055261">
    <property type="entry name" value="PI_transfer_N"/>
</dbReference>
<keyword evidence="2" id="KW-1185">Reference proteome</keyword>
<dbReference type="GO" id="GO:0031210">
    <property type="term" value="F:phosphatidylcholine binding"/>
    <property type="evidence" value="ECO:0007669"/>
    <property type="project" value="TreeGrafter"/>
</dbReference>
<dbReference type="InterPro" id="IPR001666">
    <property type="entry name" value="PI_transfer"/>
</dbReference>
<dbReference type="Gene3D" id="3.30.530.20">
    <property type="match status" value="1"/>
</dbReference>
<sequence length="271" mass="31726">MLIKEFRIVLPLSVEEYHVGQLYSVAEASKNETGGGEGIEVVVNEPYQDSSEVLYDNTKIGDGQYTHKIYHLASKVPRFIRLLAPQGSLEFHEKAWNAFPYCRTVVTNDYMKENFFIKIESIHLPDRGESHNPHNLPDELLAQREIIRIDIANDEVSRQDYKADEDPAKFKSEKTGRGLLDKNWINTTEPVMCAYKLVTCHFKWWGLQNKIEKFIQKSERRIFTNFHRQVFCWIDKWHGMTMEDIRAIEQKTKEELDKQRNVGNVRGTMET</sequence>
<accession>A0A1S3JPA5</accession>
<name>A0A1S3JPA5_LINAN</name>
<reference evidence="3" key="1">
    <citation type="submission" date="2025-08" db="UniProtKB">
        <authorList>
            <consortium name="RefSeq"/>
        </authorList>
    </citation>
    <scope>IDENTIFICATION</scope>
    <source>
        <tissue evidence="3">Gonads</tissue>
    </source>
</reference>
<dbReference type="GO" id="GO:0035091">
    <property type="term" value="F:phosphatidylinositol binding"/>
    <property type="evidence" value="ECO:0007669"/>
    <property type="project" value="TreeGrafter"/>
</dbReference>
<dbReference type="GO" id="GO:0008525">
    <property type="term" value="F:phosphatidylcholine transporter activity"/>
    <property type="evidence" value="ECO:0007669"/>
    <property type="project" value="TreeGrafter"/>
</dbReference>
<dbReference type="GO" id="GO:0008526">
    <property type="term" value="F:phosphatidylinositol transfer activity"/>
    <property type="evidence" value="ECO:0007669"/>
    <property type="project" value="TreeGrafter"/>
</dbReference>
<protein>
    <submittedName>
        <fullName evidence="3">Phosphatidylinositol transfer protein alpha isoform-like</fullName>
    </submittedName>
</protein>
<dbReference type="KEGG" id="lak:106174816"/>
<dbReference type="SUPFAM" id="SSF55961">
    <property type="entry name" value="Bet v1-like"/>
    <property type="match status" value="1"/>
</dbReference>
<dbReference type="PANTHER" id="PTHR10658">
    <property type="entry name" value="PHOSPHATIDYLINOSITOL TRANSFER PROTEIN"/>
    <property type="match status" value="1"/>
</dbReference>
<dbReference type="FunFam" id="3.30.530.20:FF:000025">
    <property type="entry name" value="Phosphatidylinositol transfer protein beta"/>
    <property type="match status" value="1"/>
</dbReference>
<dbReference type="CDD" id="cd08888">
    <property type="entry name" value="SRPBCC_PITPNA-B_like"/>
    <property type="match status" value="1"/>
</dbReference>
<dbReference type="FunCoup" id="A0A1S3JPA5">
    <property type="interactions" value="2509"/>
</dbReference>
<dbReference type="GO" id="GO:0005737">
    <property type="term" value="C:cytoplasm"/>
    <property type="evidence" value="ECO:0007669"/>
    <property type="project" value="TreeGrafter"/>
</dbReference>
<evidence type="ECO:0000313" key="2">
    <source>
        <dbReference type="Proteomes" id="UP000085678"/>
    </source>
</evidence>
<dbReference type="Proteomes" id="UP000085678">
    <property type="component" value="Unplaced"/>
</dbReference>
<dbReference type="InterPro" id="IPR023393">
    <property type="entry name" value="START-like_dom_sf"/>
</dbReference>
<dbReference type="GeneID" id="106174816"/>
<proteinExistence type="predicted"/>
<evidence type="ECO:0000313" key="3">
    <source>
        <dbReference type="RefSeq" id="XP_013411966.1"/>
    </source>
</evidence>